<dbReference type="Gene3D" id="3.50.30.30">
    <property type="match status" value="1"/>
</dbReference>
<proteinExistence type="predicted"/>
<dbReference type="SUPFAM" id="SSF52025">
    <property type="entry name" value="PA domain"/>
    <property type="match status" value="1"/>
</dbReference>
<name>A0A8J5MSP3_HOMAM</name>
<dbReference type="PANTHER" id="PTHR22702:SF1">
    <property type="entry name" value="PROTEASE-ASSOCIATED DOMAIN-CONTAINING PROTEIN 1"/>
    <property type="match status" value="1"/>
</dbReference>
<dbReference type="GO" id="GO:0008233">
    <property type="term" value="F:peptidase activity"/>
    <property type="evidence" value="ECO:0007669"/>
    <property type="project" value="UniProtKB-KW"/>
</dbReference>
<gene>
    <name evidence="4" type="primary">Pradc1-L</name>
    <name evidence="4" type="ORF">Hamer_G010804</name>
</gene>
<dbReference type="Pfam" id="PF02225">
    <property type="entry name" value="PA"/>
    <property type="match status" value="1"/>
</dbReference>
<dbReference type="InterPro" id="IPR046450">
    <property type="entry name" value="PA_dom_sf"/>
</dbReference>
<comment type="caution">
    <text evidence="4">The sequence shown here is derived from an EMBL/GenBank/DDBJ whole genome shotgun (WGS) entry which is preliminary data.</text>
</comment>
<feature type="domain" description="PA" evidence="3">
    <location>
        <begin position="4"/>
        <end position="79"/>
    </location>
</feature>
<dbReference type="AlphaFoldDB" id="A0A8J5MSP3"/>
<evidence type="ECO:0000313" key="5">
    <source>
        <dbReference type="Proteomes" id="UP000747542"/>
    </source>
</evidence>
<keyword evidence="4" id="KW-0378">Hydrolase</keyword>
<evidence type="ECO:0000256" key="1">
    <source>
        <dbReference type="ARBA" id="ARBA00022729"/>
    </source>
</evidence>
<protein>
    <submittedName>
        <fullName evidence="4">Protease-associated domain-containing protein 1-like</fullName>
    </submittedName>
</protein>
<keyword evidence="5" id="KW-1185">Reference proteome</keyword>
<organism evidence="4 5">
    <name type="scientific">Homarus americanus</name>
    <name type="common">American lobster</name>
    <dbReference type="NCBI Taxonomy" id="6706"/>
    <lineage>
        <taxon>Eukaryota</taxon>
        <taxon>Metazoa</taxon>
        <taxon>Ecdysozoa</taxon>
        <taxon>Arthropoda</taxon>
        <taxon>Crustacea</taxon>
        <taxon>Multicrustacea</taxon>
        <taxon>Malacostraca</taxon>
        <taxon>Eumalacostraca</taxon>
        <taxon>Eucarida</taxon>
        <taxon>Decapoda</taxon>
        <taxon>Pleocyemata</taxon>
        <taxon>Astacidea</taxon>
        <taxon>Nephropoidea</taxon>
        <taxon>Nephropidae</taxon>
        <taxon>Homarus</taxon>
    </lineage>
</organism>
<dbReference type="EMBL" id="JAHLQT010028013">
    <property type="protein sequence ID" value="KAG7162142.1"/>
    <property type="molecule type" value="Genomic_DNA"/>
</dbReference>
<accession>A0A8J5MSP3</accession>
<reference evidence="4" key="1">
    <citation type="journal article" date="2021" name="Sci. Adv.">
        <title>The American lobster genome reveals insights on longevity, neural, and immune adaptations.</title>
        <authorList>
            <person name="Polinski J.M."/>
            <person name="Zimin A.V."/>
            <person name="Clark K.F."/>
            <person name="Kohn A.B."/>
            <person name="Sadowski N."/>
            <person name="Timp W."/>
            <person name="Ptitsyn A."/>
            <person name="Khanna P."/>
            <person name="Romanova D.Y."/>
            <person name="Williams P."/>
            <person name="Greenwood S.J."/>
            <person name="Moroz L.L."/>
            <person name="Walt D.R."/>
            <person name="Bodnar A.G."/>
        </authorList>
    </citation>
    <scope>NUCLEOTIDE SEQUENCE</scope>
    <source>
        <strain evidence="4">GMGI-L3</strain>
    </source>
</reference>
<evidence type="ECO:0000259" key="3">
    <source>
        <dbReference type="Pfam" id="PF02225"/>
    </source>
</evidence>
<evidence type="ECO:0000256" key="2">
    <source>
        <dbReference type="ARBA" id="ARBA00023180"/>
    </source>
</evidence>
<dbReference type="PANTHER" id="PTHR22702">
    <property type="entry name" value="PROTEASE-ASSOCIATED DOMAIN-CONTAINING PROTEIN"/>
    <property type="match status" value="1"/>
</dbReference>
<dbReference type="InterPro" id="IPR003137">
    <property type="entry name" value="PA_domain"/>
</dbReference>
<keyword evidence="1" id="KW-0732">Signal</keyword>
<dbReference type="Proteomes" id="UP000747542">
    <property type="component" value="Unassembled WGS sequence"/>
</dbReference>
<dbReference type="GO" id="GO:0006508">
    <property type="term" value="P:proteolysis"/>
    <property type="evidence" value="ECO:0007669"/>
    <property type="project" value="UniProtKB-KW"/>
</dbReference>
<evidence type="ECO:0000313" key="4">
    <source>
        <dbReference type="EMBL" id="KAG7162142.1"/>
    </source>
</evidence>
<sequence length="94" mass="10124">MECCSLPYNAPELKGAVALVSRGDCSFVSKAIKAEQAGALAVIVMDNNPENDEFYIEMVKDDTNRDPKIPAAFLLGKSGFNGGVVESMYSFVVQ</sequence>
<keyword evidence="2" id="KW-0325">Glycoprotein</keyword>
<keyword evidence="4" id="KW-0645">Protease</keyword>